<organism evidence="1 2">
    <name type="scientific">Paramecium tetraurelia</name>
    <dbReference type="NCBI Taxonomy" id="5888"/>
    <lineage>
        <taxon>Eukaryota</taxon>
        <taxon>Sar</taxon>
        <taxon>Alveolata</taxon>
        <taxon>Ciliophora</taxon>
        <taxon>Intramacronucleata</taxon>
        <taxon>Oligohymenophorea</taxon>
        <taxon>Peniculida</taxon>
        <taxon>Parameciidae</taxon>
        <taxon>Paramecium</taxon>
    </lineage>
</organism>
<evidence type="ECO:0000313" key="1">
    <source>
        <dbReference type="EMBL" id="CAK89351.1"/>
    </source>
</evidence>
<accession>A0E234</accession>
<gene>
    <name evidence="1" type="ORF">GSPATT00022522001</name>
</gene>
<proteinExistence type="predicted"/>
<evidence type="ECO:0008006" key="3">
    <source>
        <dbReference type="Google" id="ProtNLM"/>
    </source>
</evidence>
<name>A0E234_PARTE</name>
<dbReference type="AlphaFoldDB" id="A0E234"/>
<evidence type="ECO:0000313" key="2">
    <source>
        <dbReference type="Proteomes" id="UP000000600"/>
    </source>
</evidence>
<dbReference type="KEGG" id="ptm:GSPATT00022522001"/>
<dbReference type="InParanoid" id="A0E234"/>
<dbReference type="Proteomes" id="UP000000600">
    <property type="component" value="Unassembled WGS sequence"/>
</dbReference>
<dbReference type="RefSeq" id="XP_001456748.1">
    <property type="nucleotide sequence ID" value="XM_001456711.1"/>
</dbReference>
<sequence length="312" mass="37291">MKILSYIYLHFNRVIFFKNLLKSFNFRSNSILNYFWSNFGKISNTFDDHGPFISQITSLDSTWLFIQQNNMEILRFLMFYKQGSRFTIFIFLAIQSFNQFQNICFHFFKLTYFCIQSLYKQQNIKIIKFYLIILLWSLQVQNQFAFANCIENTQFLQHTKSKIRGNYVDVASEKKGAVISTARNNLFSFQGTLASPLRDYLYFFNNLSQYVGHIDFNLHQSIIIELLHPYEINLVRFRLWDNDKRIAELQIFIVVVDKITETEIFNGFTQYVSEVRFPDQIVTKIRFYNKNVTSVTIHKIISIIKIQAFYQL</sequence>
<protein>
    <recommendedName>
        <fullName evidence="3">SUN domain-containing protein</fullName>
    </recommendedName>
</protein>
<dbReference type="HOGENOM" id="CLU_892706_0_0_1"/>
<dbReference type="EMBL" id="CT868654">
    <property type="protein sequence ID" value="CAK89351.1"/>
    <property type="molecule type" value="Genomic_DNA"/>
</dbReference>
<dbReference type="GeneID" id="5042533"/>
<keyword evidence="2" id="KW-1185">Reference proteome</keyword>
<reference evidence="1 2" key="1">
    <citation type="journal article" date="2006" name="Nature">
        <title>Global trends of whole-genome duplications revealed by the ciliate Paramecium tetraurelia.</title>
        <authorList>
            <consortium name="Genoscope"/>
            <person name="Aury J.-M."/>
            <person name="Jaillon O."/>
            <person name="Duret L."/>
            <person name="Noel B."/>
            <person name="Jubin C."/>
            <person name="Porcel B.M."/>
            <person name="Segurens B."/>
            <person name="Daubin V."/>
            <person name="Anthouard V."/>
            <person name="Aiach N."/>
            <person name="Arnaiz O."/>
            <person name="Billaut A."/>
            <person name="Beisson J."/>
            <person name="Blanc I."/>
            <person name="Bouhouche K."/>
            <person name="Camara F."/>
            <person name="Duharcourt S."/>
            <person name="Guigo R."/>
            <person name="Gogendeau D."/>
            <person name="Katinka M."/>
            <person name="Keller A.-M."/>
            <person name="Kissmehl R."/>
            <person name="Klotz C."/>
            <person name="Koll F."/>
            <person name="Le Moue A."/>
            <person name="Lepere C."/>
            <person name="Malinsky S."/>
            <person name="Nowacki M."/>
            <person name="Nowak J.K."/>
            <person name="Plattner H."/>
            <person name="Poulain J."/>
            <person name="Ruiz F."/>
            <person name="Serrano V."/>
            <person name="Zagulski M."/>
            <person name="Dessen P."/>
            <person name="Betermier M."/>
            <person name="Weissenbach J."/>
            <person name="Scarpelli C."/>
            <person name="Schachter V."/>
            <person name="Sperling L."/>
            <person name="Meyer E."/>
            <person name="Cohen J."/>
            <person name="Wincker P."/>
        </authorList>
    </citation>
    <scope>NUCLEOTIDE SEQUENCE [LARGE SCALE GENOMIC DNA]</scope>
    <source>
        <strain evidence="1 2">Stock d4-2</strain>
    </source>
</reference>